<reference evidence="1" key="1">
    <citation type="submission" date="2019-07" db="EMBL/GenBank/DDBJ databases">
        <title>Annotation for the trematode Paragonimus miyazaki's.</title>
        <authorList>
            <person name="Choi Y.-J."/>
        </authorList>
    </citation>
    <scope>NUCLEOTIDE SEQUENCE</scope>
    <source>
        <strain evidence="1">Japan</strain>
    </source>
</reference>
<evidence type="ECO:0000313" key="1">
    <source>
        <dbReference type="EMBL" id="KAF7250725.1"/>
    </source>
</evidence>
<comment type="caution">
    <text evidence="1">The sequence shown here is derived from an EMBL/GenBank/DDBJ whole genome shotgun (WGS) entry which is preliminary data.</text>
</comment>
<keyword evidence="2" id="KW-1185">Reference proteome</keyword>
<accession>A0A8S9YLM2</accession>
<organism evidence="1 2">
    <name type="scientific">Paragonimus skrjabini miyazakii</name>
    <dbReference type="NCBI Taxonomy" id="59628"/>
    <lineage>
        <taxon>Eukaryota</taxon>
        <taxon>Metazoa</taxon>
        <taxon>Spiralia</taxon>
        <taxon>Lophotrochozoa</taxon>
        <taxon>Platyhelminthes</taxon>
        <taxon>Trematoda</taxon>
        <taxon>Digenea</taxon>
        <taxon>Plagiorchiida</taxon>
        <taxon>Troglotremata</taxon>
        <taxon>Troglotrematidae</taxon>
        <taxon>Paragonimus</taxon>
    </lineage>
</organism>
<evidence type="ECO:0000313" key="2">
    <source>
        <dbReference type="Proteomes" id="UP000822476"/>
    </source>
</evidence>
<sequence>MCPTQFTGSPKNDSLLQIEELTERGRCFYLNISSLQSNRRYNNFKVDPLSYCNCTPNYTAENAVSAR</sequence>
<feature type="non-terminal residue" evidence="1">
    <location>
        <position position="67"/>
    </location>
</feature>
<protein>
    <submittedName>
        <fullName evidence="1">Uncharacterized protein</fullName>
    </submittedName>
</protein>
<dbReference type="Gene3D" id="3.60.60.30">
    <property type="match status" value="1"/>
</dbReference>
<proteinExistence type="predicted"/>
<name>A0A8S9YLM2_9TREM</name>
<dbReference type="OrthoDB" id="443524at2759"/>
<dbReference type="Proteomes" id="UP000822476">
    <property type="component" value="Unassembled WGS sequence"/>
</dbReference>
<dbReference type="AlphaFoldDB" id="A0A8S9YLM2"/>
<gene>
    <name evidence="1" type="ORF">EG68_09250</name>
</gene>
<dbReference type="EMBL" id="JTDE01005177">
    <property type="protein sequence ID" value="KAF7250725.1"/>
    <property type="molecule type" value="Genomic_DNA"/>
</dbReference>